<name>A0A5E4RJI3_9BURK</name>
<sequence length="80" mass="8664">MVVPRRCEEGVARDKESRWSEISTGFFTSAGGKEKARDPKIAGLCVAFTRGAQVTRRRCVAYRLSLANAAAMALTVSGSR</sequence>
<organism evidence="1 2">
    <name type="scientific">Pandoraea fibrosis</name>
    <dbReference type="NCBI Taxonomy" id="1891094"/>
    <lineage>
        <taxon>Bacteria</taxon>
        <taxon>Pseudomonadati</taxon>
        <taxon>Pseudomonadota</taxon>
        <taxon>Betaproteobacteria</taxon>
        <taxon>Burkholderiales</taxon>
        <taxon>Burkholderiaceae</taxon>
        <taxon>Pandoraea</taxon>
    </lineage>
</organism>
<evidence type="ECO:0000313" key="2">
    <source>
        <dbReference type="Proteomes" id="UP000382577"/>
    </source>
</evidence>
<accession>A0A5E4RJI3</accession>
<reference evidence="1 2" key="1">
    <citation type="submission" date="2019-08" db="EMBL/GenBank/DDBJ databases">
        <authorList>
            <person name="Peeters C."/>
        </authorList>
    </citation>
    <scope>NUCLEOTIDE SEQUENCE [LARGE SCALE GENOMIC DNA]</scope>
    <source>
        <strain evidence="1 2">LMG 31113</strain>
    </source>
</reference>
<evidence type="ECO:0000313" key="1">
    <source>
        <dbReference type="EMBL" id="VVD63053.1"/>
    </source>
</evidence>
<dbReference type="EMBL" id="CABPRW010000001">
    <property type="protein sequence ID" value="VVD63053.1"/>
    <property type="molecule type" value="Genomic_DNA"/>
</dbReference>
<proteinExistence type="predicted"/>
<dbReference type="AlphaFoldDB" id="A0A5E4RJI3"/>
<dbReference type="Proteomes" id="UP000382577">
    <property type="component" value="Unassembled WGS sequence"/>
</dbReference>
<gene>
    <name evidence="1" type="ORF">PFI31113_00210</name>
</gene>
<protein>
    <submittedName>
        <fullName evidence="1">Uncharacterized protein</fullName>
    </submittedName>
</protein>